<dbReference type="InterPro" id="IPR023213">
    <property type="entry name" value="CAT-like_dom_sf"/>
</dbReference>
<dbReference type="InterPro" id="IPR000089">
    <property type="entry name" value="Biotin_lipoyl"/>
</dbReference>
<feature type="compositionally biased region" description="Basic and acidic residues" evidence="10">
    <location>
        <begin position="103"/>
        <end position="116"/>
    </location>
</feature>
<feature type="compositionally biased region" description="Basic and acidic residues" evidence="10">
    <location>
        <begin position="180"/>
        <end position="205"/>
    </location>
</feature>
<evidence type="ECO:0000259" key="12">
    <source>
        <dbReference type="PROSITE" id="PS51826"/>
    </source>
</evidence>
<evidence type="ECO:0000259" key="11">
    <source>
        <dbReference type="PROSITE" id="PS50968"/>
    </source>
</evidence>
<dbReference type="GO" id="GO:0004742">
    <property type="term" value="F:dihydrolipoyllysine-residue acetyltransferase activity"/>
    <property type="evidence" value="ECO:0007669"/>
    <property type="project" value="UniProtKB-EC"/>
</dbReference>
<keyword evidence="6 9" id="KW-0012">Acyltransferase</keyword>
<evidence type="ECO:0000256" key="1">
    <source>
        <dbReference type="ARBA" id="ARBA00001938"/>
    </source>
</evidence>
<dbReference type="Pfam" id="PF00198">
    <property type="entry name" value="2-oxoacid_dh"/>
    <property type="match status" value="1"/>
</dbReference>
<dbReference type="GO" id="GO:0031405">
    <property type="term" value="F:lipoic acid binding"/>
    <property type="evidence" value="ECO:0007669"/>
    <property type="project" value="TreeGrafter"/>
</dbReference>
<feature type="compositionally biased region" description="Basic and acidic residues" evidence="10">
    <location>
        <begin position="149"/>
        <end position="160"/>
    </location>
</feature>
<dbReference type="GO" id="GO:0005737">
    <property type="term" value="C:cytoplasm"/>
    <property type="evidence" value="ECO:0007669"/>
    <property type="project" value="TreeGrafter"/>
</dbReference>
<dbReference type="CDD" id="cd06849">
    <property type="entry name" value="lipoyl_domain"/>
    <property type="match status" value="1"/>
</dbReference>
<evidence type="ECO:0000256" key="9">
    <source>
        <dbReference type="RuleBase" id="RU003423"/>
    </source>
</evidence>
<gene>
    <name evidence="13" type="ORF">DDV96_15540</name>
</gene>
<dbReference type="OrthoDB" id="9805770at2"/>
<feature type="compositionally biased region" description="Acidic residues" evidence="10">
    <location>
        <begin position="169"/>
        <end position="179"/>
    </location>
</feature>
<evidence type="ECO:0000256" key="6">
    <source>
        <dbReference type="ARBA" id="ARBA00023315"/>
    </source>
</evidence>
<evidence type="ECO:0000256" key="7">
    <source>
        <dbReference type="ARBA" id="ARBA00025211"/>
    </source>
</evidence>
<feature type="region of interest" description="Disordered" evidence="10">
    <location>
        <begin position="245"/>
        <end position="267"/>
    </location>
</feature>
<evidence type="ECO:0000256" key="2">
    <source>
        <dbReference type="ARBA" id="ARBA00007317"/>
    </source>
</evidence>
<feature type="compositionally biased region" description="Acidic residues" evidence="10">
    <location>
        <begin position="79"/>
        <end position="102"/>
    </location>
</feature>
<comment type="similarity">
    <text evidence="2 9">Belongs to the 2-oxoacid dehydrogenase family.</text>
</comment>
<evidence type="ECO:0000313" key="13">
    <source>
        <dbReference type="EMBL" id="PVW11818.1"/>
    </source>
</evidence>
<dbReference type="Gene3D" id="4.10.320.10">
    <property type="entry name" value="E3-binding domain"/>
    <property type="match status" value="1"/>
</dbReference>
<dbReference type="PROSITE" id="PS51826">
    <property type="entry name" value="PSBD"/>
    <property type="match status" value="1"/>
</dbReference>
<dbReference type="GO" id="GO:0006086">
    <property type="term" value="P:pyruvate decarboxylation to acetyl-CoA"/>
    <property type="evidence" value="ECO:0007669"/>
    <property type="project" value="TreeGrafter"/>
</dbReference>
<keyword evidence="4 9" id="KW-0808">Transferase</keyword>
<dbReference type="InterPro" id="IPR011053">
    <property type="entry name" value="Single_hybrid_motif"/>
</dbReference>
<dbReference type="PROSITE" id="PS50968">
    <property type="entry name" value="BIOTINYL_LIPOYL"/>
    <property type="match status" value="1"/>
</dbReference>
<dbReference type="RefSeq" id="WP_116695695.1">
    <property type="nucleotide sequence ID" value="NZ_QEHR01000019.1"/>
</dbReference>
<evidence type="ECO:0000256" key="3">
    <source>
        <dbReference type="ARBA" id="ARBA00011484"/>
    </source>
</evidence>
<feature type="domain" description="Peripheral subunit-binding (PSBD)" evidence="12">
    <location>
        <begin position="209"/>
        <end position="244"/>
    </location>
</feature>
<dbReference type="SUPFAM" id="SSF51230">
    <property type="entry name" value="Single hybrid motif"/>
    <property type="match status" value="1"/>
</dbReference>
<comment type="subunit">
    <text evidence="3">Forms a 24-polypeptide structural core with octahedral symmetry.</text>
</comment>
<organism evidence="13 14">
    <name type="scientific">Marixanthomonas spongiae</name>
    <dbReference type="NCBI Taxonomy" id="2174845"/>
    <lineage>
        <taxon>Bacteria</taxon>
        <taxon>Pseudomonadati</taxon>
        <taxon>Bacteroidota</taxon>
        <taxon>Flavobacteriia</taxon>
        <taxon>Flavobacteriales</taxon>
        <taxon>Flavobacteriaceae</taxon>
        <taxon>Marixanthomonas</taxon>
    </lineage>
</organism>
<dbReference type="FunFam" id="3.30.559.10:FF:000004">
    <property type="entry name" value="Acetyltransferase component of pyruvate dehydrogenase complex"/>
    <property type="match status" value="1"/>
</dbReference>
<comment type="catalytic activity">
    <reaction evidence="8">
        <text>N(6)-[(R)-dihydrolipoyl]-L-lysyl-[protein] + acetyl-CoA = N(6)-[(R)-S(8)-acetyldihydrolipoyl]-L-lysyl-[protein] + CoA</text>
        <dbReference type="Rhea" id="RHEA:17017"/>
        <dbReference type="Rhea" id="RHEA-COMP:10475"/>
        <dbReference type="Rhea" id="RHEA-COMP:10478"/>
        <dbReference type="ChEBI" id="CHEBI:57287"/>
        <dbReference type="ChEBI" id="CHEBI:57288"/>
        <dbReference type="ChEBI" id="CHEBI:83100"/>
        <dbReference type="ChEBI" id="CHEBI:83111"/>
        <dbReference type="EC" id="2.3.1.12"/>
    </reaction>
</comment>
<feature type="compositionally biased region" description="Basic and acidic residues" evidence="10">
    <location>
        <begin position="57"/>
        <end position="69"/>
    </location>
</feature>
<keyword evidence="14" id="KW-1185">Reference proteome</keyword>
<dbReference type="InterPro" id="IPR004167">
    <property type="entry name" value="PSBD"/>
</dbReference>
<dbReference type="PANTHER" id="PTHR43178:SF2">
    <property type="entry name" value="DIHYDROLIPOYLLYSINE-RESIDUE ACETYLTRANSFERASE COMPONENT OF PYRUVATE DEHYDROGENASE COMPLEX"/>
    <property type="match status" value="1"/>
</dbReference>
<keyword evidence="5 9" id="KW-0450">Lipoyl</keyword>
<proteinExistence type="inferred from homology"/>
<feature type="compositionally biased region" description="Basic and acidic residues" evidence="10">
    <location>
        <begin position="122"/>
        <end position="139"/>
    </location>
</feature>
<dbReference type="EMBL" id="QEHR01000019">
    <property type="protein sequence ID" value="PVW11818.1"/>
    <property type="molecule type" value="Genomic_DNA"/>
</dbReference>
<evidence type="ECO:0000256" key="8">
    <source>
        <dbReference type="ARBA" id="ARBA00048370"/>
    </source>
</evidence>
<dbReference type="InterPro" id="IPR001078">
    <property type="entry name" value="2-oxoacid_DH_actylTfrase"/>
</dbReference>
<sequence length="498" mass="55272">MAIEVKIPQVAEGVESATVAEVLVSEGDKVEKDQSLISVESDKTSVEIPSSDSGTVEEIKVSEGDEVKVGDVILTLTETDSEEKEDEDEGEDEVENETESENDDKAEKDSKEKDESKSEEESEKKDKESKESKEDTGSDEKEEEVEEEKSDKTEKEEKGKEKKKKSAESEEEKEEEAEEKTEKESEKKKQEKSDKKESDKEKNEENLPAASPGVRRLARELGVDIHKIKTENDRISKEDVKAFAKKDEESSTESTSTSLPDFSQWGETEEKKLSSIRSATAKNVSKAWKEIPHVFQFEEAEISGIQKYINEHQEKAKDAGGKLTITAILVKICATALRQFPKFNASIDFENQKMILKKYINIGIAVDTDKGLLVPVIKNADRKSILEISTEITALAQKARDGELKPDEMKGGNFSISNLGGIGGTNFTPIVLPPQVAILGVSRAQKRPIFKNDALDAGTILPLSLSYDHRQIDGAEGIRFLKWIAQALEDPYAALLEA</sequence>
<feature type="compositionally biased region" description="Basic and acidic residues" evidence="10">
    <location>
        <begin position="34"/>
        <end position="45"/>
    </location>
</feature>
<dbReference type="SUPFAM" id="SSF47005">
    <property type="entry name" value="Peripheral subunit-binding domain of 2-oxo acid dehydrogenase complex"/>
    <property type="match status" value="1"/>
</dbReference>
<dbReference type="Proteomes" id="UP000245962">
    <property type="component" value="Unassembled WGS sequence"/>
</dbReference>
<dbReference type="PANTHER" id="PTHR43178">
    <property type="entry name" value="DIHYDROLIPOAMIDE ACETYLTRANSFERASE COMPONENT OF PYRUVATE DEHYDROGENASE COMPLEX"/>
    <property type="match status" value="1"/>
</dbReference>
<feature type="region of interest" description="Disordered" evidence="10">
    <location>
        <begin position="34"/>
        <end position="218"/>
    </location>
</feature>
<evidence type="ECO:0000256" key="5">
    <source>
        <dbReference type="ARBA" id="ARBA00022823"/>
    </source>
</evidence>
<dbReference type="AlphaFoldDB" id="A0A2U0HSK7"/>
<comment type="cofactor">
    <cofactor evidence="1 9">
        <name>(R)-lipoate</name>
        <dbReference type="ChEBI" id="CHEBI:83088"/>
    </cofactor>
</comment>
<evidence type="ECO:0000313" key="14">
    <source>
        <dbReference type="Proteomes" id="UP000245962"/>
    </source>
</evidence>
<evidence type="ECO:0000256" key="10">
    <source>
        <dbReference type="SAM" id="MobiDB-lite"/>
    </source>
</evidence>
<comment type="caution">
    <text evidence="13">The sequence shown here is derived from an EMBL/GenBank/DDBJ whole genome shotgun (WGS) entry which is preliminary data.</text>
</comment>
<reference evidence="13 14" key="1">
    <citation type="submission" date="2018-04" db="EMBL/GenBank/DDBJ databases">
        <title>Marixanthomonas spongiae HN-E44 sp. nov., isolated from a marine sponge.</title>
        <authorList>
            <person name="Luo L."/>
            <person name="Zhuang L."/>
        </authorList>
    </citation>
    <scope>NUCLEOTIDE SEQUENCE [LARGE SCALE GENOMIC DNA]</scope>
    <source>
        <strain evidence="13 14">HN-E44</strain>
    </source>
</reference>
<dbReference type="Gene3D" id="3.30.559.10">
    <property type="entry name" value="Chloramphenicol acetyltransferase-like domain"/>
    <property type="match status" value="1"/>
</dbReference>
<name>A0A2U0HSK7_9FLAO</name>
<dbReference type="InterPro" id="IPR036625">
    <property type="entry name" value="E3-bd_dom_sf"/>
</dbReference>
<dbReference type="Pfam" id="PF00364">
    <property type="entry name" value="Biotin_lipoyl"/>
    <property type="match status" value="1"/>
</dbReference>
<dbReference type="InterPro" id="IPR050743">
    <property type="entry name" value="2-oxoacid_DH_E2_comp"/>
</dbReference>
<evidence type="ECO:0000256" key="4">
    <source>
        <dbReference type="ARBA" id="ARBA00022679"/>
    </source>
</evidence>
<dbReference type="SUPFAM" id="SSF52777">
    <property type="entry name" value="CoA-dependent acyltransferases"/>
    <property type="match status" value="1"/>
</dbReference>
<dbReference type="EC" id="2.3.1.-" evidence="9"/>
<dbReference type="Pfam" id="PF02817">
    <property type="entry name" value="E3_binding"/>
    <property type="match status" value="1"/>
</dbReference>
<dbReference type="InterPro" id="IPR003016">
    <property type="entry name" value="2-oxoA_DH_lipoyl-BS"/>
</dbReference>
<accession>A0A2U0HSK7</accession>
<protein>
    <recommendedName>
        <fullName evidence="9">Dihydrolipoamide acetyltransferase component of pyruvate dehydrogenase complex</fullName>
        <ecNumber evidence="9">2.3.1.-</ecNumber>
    </recommendedName>
</protein>
<dbReference type="Gene3D" id="2.40.50.100">
    <property type="match status" value="1"/>
</dbReference>
<feature type="domain" description="Lipoyl-binding" evidence="11">
    <location>
        <begin position="2"/>
        <end position="77"/>
    </location>
</feature>
<dbReference type="PROSITE" id="PS00189">
    <property type="entry name" value="LIPOYL"/>
    <property type="match status" value="1"/>
</dbReference>
<comment type="function">
    <text evidence="7">The pyruvate dehydrogenase complex catalyzes the overall conversion of pyruvate to acetyl-CoA and CO(2). It contains multiple copies of three enzymatic components: pyruvate dehydrogenase (E1), dihydrolipoamide acetyltransferase (E2) and lipoamide dehydrogenase (E3).</text>
</comment>